<feature type="region of interest" description="Disordered" evidence="1">
    <location>
        <begin position="296"/>
        <end position="315"/>
    </location>
</feature>
<reference evidence="3 4" key="1">
    <citation type="submission" date="2017-04" db="EMBL/GenBank/DDBJ databases">
        <title>Draft genome of the yeast Clavispora lusitaniae type strain CBS 6936.</title>
        <authorList>
            <person name="Durrens P."/>
            <person name="Klopp C."/>
            <person name="Biteau N."/>
            <person name="Fitton-Ouhabi V."/>
            <person name="Dementhon K."/>
            <person name="Accoceberry I."/>
            <person name="Sherman D.J."/>
            <person name="Noel T."/>
        </authorList>
    </citation>
    <scope>NUCLEOTIDE SEQUENCE [LARGE SCALE GENOMIC DNA]</scope>
    <source>
        <strain evidence="3 4">CBS 6936</strain>
    </source>
</reference>
<evidence type="ECO:0000259" key="2">
    <source>
        <dbReference type="Pfam" id="PF14616"/>
    </source>
</evidence>
<accession>A0AA91Q2Z1</accession>
<protein>
    <recommendedName>
        <fullName evidence="2">Transcription regulator Rua1 C-terminal domain-containing protein</fullName>
    </recommendedName>
</protein>
<feature type="compositionally biased region" description="Polar residues" evidence="1">
    <location>
        <begin position="296"/>
        <end position="307"/>
    </location>
</feature>
<evidence type="ECO:0000256" key="1">
    <source>
        <dbReference type="SAM" id="MobiDB-lite"/>
    </source>
</evidence>
<proteinExistence type="predicted"/>
<name>A0AA91Q2Z1_CLALS</name>
<dbReference type="Pfam" id="PF14616">
    <property type="entry name" value="Rua1_C"/>
    <property type="match status" value="1"/>
</dbReference>
<feature type="domain" description="Transcription regulator Rua1 C-terminal" evidence="2">
    <location>
        <begin position="548"/>
        <end position="667"/>
    </location>
</feature>
<dbReference type="EMBL" id="LYUB02000003">
    <property type="protein sequence ID" value="OVF10020.1"/>
    <property type="molecule type" value="Genomic_DNA"/>
</dbReference>
<gene>
    <name evidence="3" type="ORF">A9F13_03g01529</name>
</gene>
<organism evidence="3 4">
    <name type="scientific">Clavispora lusitaniae</name>
    <name type="common">Candida lusitaniae</name>
    <dbReference type="NCBI Taxonomy" id="36911"/>
    <lineage>
        <taxon>Eukaryota</taxon>
        <taxon>Fungi</taxon>
        <taxon>Dikarya</taxon>
        <taxon>Ascomycota</taxon>
        <taxon>Saccharomycotina</taxon>
        <taxon>Pichiomycetes</taxon>
        <taxon>Metschnikowiaceae</taxon>
        <taxon>Clavispora</taxon>
    </lineage>
</organism>
<evidence type="ECO:0000313" key="3">
    <source>
        <dbReference type="EMBL" id="OVF10020.1"/>
    </source>
</evidence>
<evidence type="ECO:0000313" key="4">
    <source>
        <dbReference type="Proteomes" id="UP000195602"/>
    </source>
</evidence>
<dbReference type="AlphaFoldDB" id="A0AA91Q2Z1"/>
<dbReference type="InterPro" id="IPR028012">
    <property type="entry name" value="Rua1_C"/>
</dbReference>
<dbReference type="KEGG" id="clus:A9F13_03g01529"/>
<sequence length="686" mass="75726">MNEKPHTDDDLMRAWNLPRALSAESSADLDGAEMFSASLESVSISALERSGAFSALESSDAWFSLDSSEVLSGLDSSGPFSALQNSGVPSQPSAYSAIEVGDDYAEQGLCSEKNGHVGANQRFDHEAAGNYSLATNCSAGNDLSFGSLDQSSEPPELRGTLLSAEWATEEGYWNTFSSVSLENFSECSLEPPILDQNESEPPVGVNGMVALSPKFYRNKTQPTKVETQSIRKTENSTMSMEDKLFWGWFLGSESETAKAFEFPNANDSIDNSGKEKDLSLFSHDVQSDKSTSLYQSAIPTTSGSSTKAIPGPSHSHSDILLETFTHPSKTSSLSAHKKKSSEFKSPSERSVFASITPRTHLSSEYSRSISSLPMQVSSAPPNLPTGPVSNLRASLSFPSYSKKPIFNSEPYARQSDTKVQSRRTIPKRFVSSGIVDVLPSAIQCLNVILDYKGYQGEIQRIILNNNITNIAFSQHDVRKHQKLCLQPIYEYFDPGSNMELVGFPQDAPGNKISAVAGILQRKVYIRNISMVLNTVSSISYVESSKFNINLPYEPQIHRYELDSRGAVVNETKCGLCPFCPAIKFLPFKNSSYLSHLTLEHGVYANNFVVPEGLYYGKYVVTRNVDVHKTRTVKAIQCPACFQVVEVSCWKNKTNPLLSYFRHFKKKHQNLTKTFMRSIVDVVHCDE</sequence>
<comment type="caution">
    <text evidence="3">The sequence shown here is derived from an EMBL/GenBank/DDBJ whole genome shotgun (WGS) entry which is preliminary data.</text>
</comment>
<dbReference type="Proteomes" id="UP000195602">
    <property type="component" value="Unassembled WGS sequence"/>
</dbReference>